<sequence length="163" mass="18590">MTQLTPQQERLLFLAKVVRREIKHLQSTDNRLFAQPLTLALVAQLDSDEDLAERVEAFISRFGRLQDTLGDKLLPNLLAFVGERTATAVDNLDRAERLGWIKSSDSWMETRKLRNQMVHEYIEAPEVLADAINLGHERVADLIYAATQMLTEIESRISGNFLI</sequence>
<name>A0A2S6HF48_9GAMM</name>
<dbReference type="Gene3D" id="1.20.120.330">
    <property type="entry name" value="Nucleotidyltransferases domain 2"/>
    <property type="match status" value="1"/>
</dbReference>
<comment type="caution">
    <text evidence="1">The sequence shown here is derived from an EMBL/GenBank/DDBJ whole genome shotgun (WGS) entry which is preliminary data.</text>
</comment>
<organism evidence="1 2">
    <name type="scientific">Methylobacter tundripaludum</name>
    <dbReference type="NCBI Taxonomy" id="173365"/>
    <lineage>
        <taxon>Bacteria</taxon>
        <taxon>Pseudomonadati</taxon>
        <taxon>Pseudomonadota</taxon>
        <taxon>Gammaproteobacteria</taxon>
        <taxon>Methylococcales</taxon>
        <taxon>Methylococcaceae</taxon>
        <taxon>Methylobacter</taxon>
    </lineage>
</organism>
<dbReference type="RefSeq" id="WP_104428576.1">
    <property type="nucleotide sequence ID" value="NZ_PTIZ01000004.1"/>
</dbReference>
<evidence type="ECO:0000313" key="1">
    <source>
        <dbReference type="EMBL" id="PPK76066.1"/>
    </source>
</evidence>
<gene>
    <name evidence="1" type="ORF">B0F87_104156</name>
</gene>
<evidence type="ECO:0000313" key="2">
    <source>
        <dbReference type="Proteomes" id="UP000240010"/>
    </source>
</evidence>
<dbReference type="EMBL" id="PTIZ01000004">
    <property type="protein sequence ID" value="PPK76066.1"/>
    <property type="molecule type" value="Genomic_DNA"/>
</dbReference>
<reference evidence="1 2" key="1">
    <citation type="submission" date="2018-02" db="EMBL/GenBank/DDBJ databases">
        <title>Subsurface microbial communities from deep shales in Ohio and West Virginia, USA.</title>
        <authorList>
            <person name="Wrighton K."/>
        </authorList>
    </citation>
    <scope>NUCLEOTIDE SEQUENCE [LARGE SCALE GENOMIC DNA]</scope>
    <source>
        <strain evidence="1 2">OWC-DMM</strain>
    </source>
</reference>
<dbReference type="SUPFAM" id="SSF81593">
    <property type="entry name" value="Nucleotidyltransferase substrate binding subunit/domain"/>
    <property type="match status" value="1"/>
</dbReference>
<proteinExistence type="predicted"/>
<accession>A0A2S6HF48</accession>
<dbReference type="Proteomes" id="UP000240010">
    <property type="component" value="Unassembled WGS sequence"/>
</dbReference>
<dbReference type="AlphaFoldDB" id="A0A2S6HF48"/>
<protein>
    <submittedName>
        <fullName evidence="1">Uncharacterized protein</fullName>
    </submittedName>
</protein>